<dbReference type="OrthoDB" id="3398195at2"/>
<evidence type="ECO:0000313" key="2">
    <source>
        <dbReference type="Proteomes" id="UP000198318"/>
    </source>
</evidence>
<dbReference type="RefSeq" id="WP_089324553.1">
    <property type="nucleotide sequence ID" value="NZ_FZOR01000002.1"/>
</dbReference>
<organism evidence="1 2">
    <name type="scientific">Actinomadura meyerae</name>
    <dbReference type="NCBI Taxonomy" id="240840"/>
    <lineage>
        <taxon>Bacteria</taxon>
        <taxon>Bacillati</taxon>
        <taxon>Actinomycetota</taxon>
        <taxon>Actinomycetes</taxon>
        <taxon>Streptosporangiales</taxon>
        <taxon>Thermomonosporaceae</taxon>
        <taxon>Actinomadura</taxon>
    </lineage>
</organism>
<gene>
    <name evidence="1" type="ORF">SAMN05443665_1002307</name>
</gene>
<protein>
    <recommendedName>
        <fullName evidence="3">Terpene synthase family, metal binding domain</fullName>
    </recommendedName>
</protein>
<proteinExistence type="predicted"/>
<keyword evidence="2" id="KW-1185">Reference proteome</keyword>
<dbReference type="Pfam" id="PF19086">
    <property type="entry name" value="Terpene_syn_C_2"/>
    <property type="match status" value="1"/>
</dbReference>
<name>A0A239DJ94_9ACTN</name>
<evidence type="ECO:0008006" key="3">
    <source>
        <dbReference type="Google" id="ProtNLM"/>
    </source>
</evidence>
<dbReference type="EMBL" id="FZOR01000002">
    <property type="protein sequence ID" value="SNS31783.1"/>
    <property type="molecule type" value="Genomic_DNA"/>
</dbReference>
<dbReference type="InterPro" id="IPR008949">
    <property type="entry name" value="Isoprenoid_synthase_dom_sf"/>
</dbReference>
<dbReference type="Proteomes" id="UP000198318">
    <property type="component" value="Unassembled WGS sequence"/>
</dbReference>
<evidence type="ECO:0000313" key="1">
    <source>
        <dbReference type="EMBL" id="SNS31783.1"/>
    </source>
</evidence>
<dbReference type="SUPFAM" id="SSF48576">
    <property type="entry name" value="Terpenoid synthases"/>
    <property type="match status" value="1"/>
</dbReference>
<reference evidence="1 2" key="1">
    <citation type="submission" date="2017-06" db="EMBL/GenBank/DDBJ databases">
        <authorList>
            <person name="Kim H.J."/>
            <person name="Triplett B.A."/>
        </authorList>
    </citation>
    <scope>NUCLEOTIDE SEQUENCE [LARGE SCALE GENOMIC DNA]</scope>
    <source>
        <strain evidence="1 2">DSM 44715</strain>
    </source>
</reference>
<dbReference type="AlphaFoldDB" id="A0A239DJ94"/>
<accession>A0A239DJ94</accession>
<sequence length="300" mass="32876">MGTPAAPTGELRTVIEEGRTSALAIDCQRDLQSCAEEHAVLFPGGPFDPRLLSGVALANAFGSPWAAAEELSVACRTSLWVFAADWLVDYVAQTRADIDAQAGACLAVADGADPPADVPLAKFLAEIRDTLAARPAFAGLHGRWRTQLDRYFAAMTREWEWHAARKAGEGPAPTFAEYVGNADNFGSSFVNLSHWIFTSEPDALRHIDALWAASGTVQRILRLLNDLATLQRDLDWGDLNPLALGVSRAEVTDQIDLLVKECLDELAPLREPCPRETRYLERQIGFSTGFYGRTDYWGEL</sequence>
<dbReference type="Gene3D" id="1.10.600.10">
    <property type="entry name" value="Farnesyl Diphosphate Synthase"/>
    <property type="match status" value="1"/>
</dbReference>